<dbReference type="VEuPathDB" id="FungiDB:I302_05602"/>
<dbReference type="KEGG" id="kbi:30210001"/>
<dbReference type="AlphaFoldDB" id="A0A1B9FZE9"/>
<sequence>MSFSRYNNTRTGPCLDLRSVVAIEWRNVEGEDMDEPQRYSSGRNGGYTIVDKYYPVGSRRIYSIKPTDRHVTSHTLEPGETQPKESDDEISMVNDYIRNNPKGHMNFRLMNATEVSNSNRNDSKLMKVVVPINGAAHDALVLTRRKETSSNDTKTWQADVIDLDRDFEFTYHSTQNSIKAKYGDDWQGQSEVGMFNLQSIDKDFPSTATPMKVSCDNHLLIPEYDDTSDPGLFNLRLASELYQDQTLRYGNGKTRRLFDKSERGKESDLGLRTHSSIAILEWSRALN</sequence>
<dbReference type="Proteomes" id="UP000092730">
    <property type="component" value="Chromosome 5"/>
</dbReference>
<keyword evidence="4" id="KW-1185">Reference proteome</keyword>
<protein>
    <submittedName>
        <fullName evidence="2">Uncharacterized protein</fullName>
    </submittedName>
</protein>
<accession>A0A1B9FZE9</accession>
<gene>
    <name evidence="2" type="ORF">I302_05602</name>
    <name evidence="3" type="ORF">I302_107132</name>
</gene>
<evidence type="ECO:0000313" key="4">
    <source>
        <dbReference type="Proteomes" id="UP000092730"/>
    </source>
</evidence>
<reference evidence="2" key="3">
    <citation type="submission" date="2014-01" db="EMBL/GenBank/DDBJ databases">
        <title>Evolution of pathogenesis and genome organization in the Tremellales.</title>
        <authorList>
            <person name="Cuomo C."/>
            <person name="Litvintseva A."/>
            <person name="Heitman J."/>
            <person name="Chen Y."/>
            <person name="Sun S."/>
            <person name="Springer D."/>
            <person name="Dromer F."/>
            <person name="Young S."/>
            <person name="Zeng Q."/>
            <person name="Chapman S."/>
            <person name="Gujja S."/>
            <person name="Saif S."/>
            <person name="Birren B."/>
        </authorList>
    </citation>
    <scope>NUCLEOTIDE SEQUENCE</scope>
    <source>
        <strain evidence="2">CBS 10118</strain>
    </source>
</reference>
<dbReference type="RefSeq" id="XP_019045214.1">
    <property type="nucleotide sequence ID" value="XM_019192217.1"/>
</dbReference>
<reference evidence="3" key="2">
    <citation type="submission" date="2013-07" db="EMBL/GenBank/DDBJ databases">
        <authorList>
            <consortium name="The Broad Institute Genome Sequencing Platform"/>
            <person name="Cuomo C."/>
            <person name="Litvintseva A."/>
            <person name="Chen Y."/>
            <person name="Heitman J."/>
            <person name="Sun S."/>
            <person name="Springer D."/>
            <person name="Dromer F."/>
            <person name="Young S.K."/>
            <person name="Zeng Q."/>
            <person name="Gargeya S."/>
            <person name="Fitzgerald M."/>
            <person name="Abouelleil A."/>
            <person name="Alvarado L."/>
            <person name="Berlin A.M."/>
            <person name="Chapman S.B."/>
            <person name="Dewar J."/>
            <person name="Goldberg J."/>
            <person name="Griggs A."/>
            <person name="Gujja S."/>
            <person name="Hansen M."/>
            <person name="Howarth C."/>
            <person name="Imamovic A."/>
            <person name="Larimer J."/>
            <person name="McCowan C."/>
            <person name="Murphy C."/>
            <person name="Pearson M."/>
            <person name="Priest M."/>
            <person name="Roberts A."/>
            <person name="Saif S."/>
            <person name="Shea T."/>
            <person name="Sykes S."/>
            <person name="Wortman J."/>
            <person name="Nusbaum C."/>
            <person name="Birren B."/>
        </authorList>
    </citation>
    <scope>NUCLEOTIDE SEQUENCE</scope>
    <source>
        <strain evidence="3">CBS 10118</strain>
    </source>
</reference>
<evidence type="ECO:0000313" key="3">
    <source>
        <dbReference type="EMBL" id="WVW85095.1"/>
    </source>
</evidence>
<name>A0A1B9FZE9_9TREE</name>
<organism evidence="2">
    <name type="scientific">Kwoniella bestiolae CBS 10118</name>
    <dbReference type="NCBI Taxonomy" id="1296100"/>
    <lineage>
        <taxon>Eukaryota</taxon>
        <taxon>Fungi</taxon>
        <taxon>Dikarya</taxon>
        <taxon>Basidiomycota</taxon>
        <taxon>Agaricomycotina</taxon>
        <taxon>Tremellomycetes</taxon>
        <taxon>Tremellales</taxon>
        <taxon>Cryptococcaceae</taxon>
        <taxon>Kwoniella</taxon>
    </lineage>
</organism>
<feature type="region of interest" description="Disordered" evidence="1">
    <location>
        <begin position="69"/>
        <end position="88"/>
    </location>
</feature>
<proteinExistence type="predicted"/>
<dbReference type="GeneID" id="30210001"/>
<dbReference type="EMBL" id="KI894022">
    <property type="protein sequence ID" value="OCF24144.1"/>
    <property type="molecule type" value="Genomic_DNA"/>
</dbReference>
<reference evidence="2" key="1">
    <citation type="submission" date="2013-07" db="EMBL/GenBank/DDBJ databases">
        <title>The Genome Sequence of Cryptococcus bestiolae CBS10118.</title>
        <authorList>
            <consortium name="The Broad Institute Genome Sequencing Platform"/>
            <person name="Cuomo C."/>
            <person name="Litvintseva A."/>
            <person name="Chen Y."/>
            <person name="Heitman J."/>
            <person name="Sun S."/>
            <person name="Springer D."/>
            <person name="Dromer F."/>
            <person name="Young S.K."/>
            <person name="Zeng Q."/>
            <person name="Gargeya S."/>
            <person name="Fitzgerald M."/>
            <person name="Abouelleil A."/>
            <person name="Alvarado L."/>
            <person name="Berlin A.M."/>
            <person name="Chapman S.B."/>
            <person name="Dewar J."/>
            <person name="Goldberg J."/>
            <person name="Griggs A."/>
            <person name="Gujja S."/>
            <person name="Hansen M."/>
            <person name="Howarth C."/>
            <person name="Imamovic A."/>
            <person name="Larimer J."/>
            <person name="McCowan C."/>
            <person name="Murphy C."/>
            <person name="Pearson M."/>
            <person name="Priest M."/>
            <person name="Roberts A."/>
            <person name="Saif S."/>
            <person name="Shea T."/>
            <person name="Sykes S."/>
            <person name="Wortman J."/>
            <person name="Nusbaum C."/>
            <person name="Birren B."/>
        </authorList>
    </citation>
    <scope>NUCLEOTIDE SEQUENCE [LARGE SCALE GENOMIC DNA]</scope>
    <source>
        <strain evidence="2">CBS 10118</strain>
    </source>
</reference>
<reference evidence="3" key="4">
    <citation type="submission" date="2024-02" db="EMBL/GenBank/DDBJ databases">
        <title>Comparative genomics of Cryptococcus and Kwoniella reveals pathogenesis evolution and contrasting modes of karyotype evolution via chromosome fusion or intercentromeric recombination.</title>
        <authorList>
            <person name="Coelho M.A."/>
            <person name="David-Palma M."/>
            <person name="Shea T."/>
            <person name="Bowers K."/>
            <person name="McGinley-Smith S."/>
            <person name="Mohammad A.W."/>
            <person name="Gnirke A."/>
            <person name="Yurkov A.M."/>
            <person name="Nowrousian M."/>
            <person name="Sun S."/>
            <person name="Cuomo C.A."/>
            <person name="Heitman J."/>
        </authorList>
    </citation>
    <scope>NUCLEOTIDE SEQUENCE</scope>
    <source>
        <strain evidence="3">CBS 10118</strain>
    </source>
</reference>
<evidence type="ECO:0000256" key="1">
    <source>
        <dbReference type="SAM" id="MobiDB-lite"/>
    </source>
</evidence>
<dbReference type="EMBL" id="CP144545">
    <property type="protein sequence ID" value="WVW85095.1"/>
    <property type="molecule type" value="Genomic_DNA"/>
</dbReference>
<evidence type="ECO:0000313" key="2">
    <source>
        <dbReference type="EMBL" id="OCF24144.1"/>
    </source>
</evidence>